<dbReference type="RefSeq" id="WP_133590363.1">
    <property type="nucleotide sequence ID" value="NZ_CP037953.1"/>
</dbReference>
<dbReference type="GO" id="GO:0005886">
    <property type="term" value="C:plasma membrane"/>
    <property type="evidence" value="ECO:0007669"/>
    <property type="project" value="UniProtKB-SubCell"/>
</dbReference>
<feature type="transmembrane region" description="Helical" evidence="6">
    <location>
        <begin position="352"/>
        <end position="371"/>
    </location>
</feature>
<evidence type="ECO:0000259" key="8">
    <source>
        <dbReference type="Pfam" id="PF12704"/>
    </source>
</evidence>
<feature type="transmembrane region" description="Helical" evidence="6">
    <location>
        <begin position="255"/>
        <end position="275"/>
    </location>
</feature>
<evidence type="ECO:0000256" key="1">
    <source>
        <dbReference type="ARBA" id="ARBA00004651"/>
    </source>
</evidence>
<dbReference type="PANTHER" id="PTHR43738">
    <property type="entry name" value="ABC TRANSPORTER, MEMBRANE PROTEIN"/>
    <property type="match status" value="1"/>
</dbReference>
<dbReference type="InterPro" id="IPR025857">
    <property type="entry name" value="MacB_PCD"/>
</dbReference>
<keyword evidence="4 6" id="KW-1133">Transmembrane helix</keyword>
<feature type="transmembrane region" description="Helical" evidence="6">
    <location>
        <begin position="296"/>
        <end position="323"/>
    </location>
</feature>
<dbReference type="Pfam" id="PF12704">
    <property type="entry name" value="MacB_PCD"/>
    <property type="match status" value="1"/>
</dbReference>
<evidence type="ECO:0000256" key="2">
    <source>
        <dbReference type="ARBA" id="ARBA00022475"/>
    </source>
</evidence>
<dbReference type="Proteomes" id="UP000295375">
    <property type="component" value="Unassembled WGS sequence"/>
</dbReference>
<comment type="subcellular location">
    <subcellularLocation>
        <location evidence="1">Cell membrane</location>
        <topology evidence="1">Multi-pass membrane protein</topology>
    </subcellularLocation>
</comment>
<comment type="caution">
    <text evidence="9">The sequence shown here is derived from an EMBL/GenBank/DDBJ whole genome shotgun (WGS) entry which is preliminary data.</text>
</comment>
<gene>
    <name evidence="9" type="ORF">EV696_107185</name>
</gene>
<feature type="transmembrane region" description="Helical" evidence="6">
    <location>
        <begin position="21"/>
        <end position="45"/>
    </location>
</feature>
<dbReference type="Pfam" id="PF02687">
    <property type="entry name" value="FtsX"/>
    <property type="match status" value="1"/>
</dbReference>
<dbReference type="InterPro" id="IPR003838">
    <property type="entry name" value="ABC3_permease_C"/>
</dbReference>
<keyword evidence="10" id="KW-1185">Reference proteome</keyword>
<sequence>MIGFVAKTALRNATRHRLRSALTVLGLVVAFLAFGLLRTVVNAWYAGADAASDARLVTRNAVSLVFPLPLSYRDRIRSVDGVESVAWGNWFGGVYIEESNFFPQFAIGGPYLDMYPEFQIPDDQRLAFERDQRGAIAGRKTAEKYGWQVGDVIPIKGTIFQGDWPFVLRGIYDGRDPGTDESQFFFHWKYLNESIKQRSPTRGDNVGFYVIEVSNPKRVAEISETIDERFQNSIAETLTETEKAFQLGFVAMTEAIVIAIEVVAYVVILIILAVLANTMAMSVRERTSEYATLKALGFSPLTVGSLIMLESIMLCAIGAGLAITLTYPAADGFARAVQDFLPVFQVAEETPYLQAGFAAIVAFIAAITPAIRAGNVTIVEGLRSVA</sequence>
<keyword evidence="3 6" id="KW-0812">Transmembrane</keyword>
<accession>A0A4R6UMW0</accession>
<keyword evidence="5 6" id="KW-0472">Membrane</keyword>
<dbReference type="InterPro" id="IPR051125">
    <property type="entry name" value="ABC-4/HrtB_transporter"/>
</dbReference>
<evidence type="ECO:0000256" key="4">
    <source>
        <dbReference type="ARBA" id="ARBA00022989"/>
    </source>
</evidence>
<feature type="domain" description="MacB-like periplasmic core" evidence="8">
    <location>
        <begin position="20"/>
        <end position="227"/>
    </location>
</feature>
<dbReference type="PANTHER" id="PTHR43738:SF3">
    <property type="entry name" value="ABC TRANSPORTER PERMEASE"/>
    <property type="match status" value="1"/>
</dbReference>
<evidence type="ECO:0000313" key="9">
    <source>
        <dbReference type="EMBL" id="TDQ48448.1"/>
    </source>
</evidence>
<dbReference type="OrthoDB" id="9775474at2"/>
<evidence type="ECO:0000313" key="10">
    <source>
        <dbReference type="Proteomes" id="UP000295375"/>
    </source>
</evidence>
<protein>
    <submittedName>
        <fullName evidence="9">Putative ABC transport system permease protein</fullName>
    </submittedName>
</protein>
<evidence type="ECO:0000256" key="3">
    <source>
        <dbReference type="ARBA" id="ARBA00022692"/>
    </source>
</evidence>
<reference evidence="9 10" key="1">
    <citation type="submission" date="2019-03" db="EMBL/GenBank/DDBJ databases">
        <title>Genomic Encyclopedia of Type Strains, Phase IV (KMG-IV): sequencing the most valuable type-strain genomes for metagenomic binning, comparative biology and taxonomic classification.</title>
        <authorList>
            <person name="Goeker M."/>
        </authorList>
    </citation>
    <scope>NUCLEOTIDE SEQUENCE [LARGE SCALE GENOMIC DNA]</scope>
    <source>
        <strain evidence="9 10">DSM 103792</strain>
    </source>
</reference>
<evidence type="ECO:0000256" key="5">
    <source>
        <dbReference type="ARBA" id="ARBA00023136"/>
    </source>
</evidence>
<keyword evidence="2" id="KW-1003">Cell membrane</keyword>
<evidence type="ECO:0000259" key="7">
    <source>
        <dbReference type="Pfam" id="PF02687"/>
    </source>
</evidence>
<evidence type="ECO:0000256" key="6">
    <source>
        <dbReference type="SAM" id="Phobius"/>
    </source>
</evidence>
<dbReference type="AlphaFoldDB" id="A0A4R6UMW0"/>
<feature type="domain" description="ABC3 transporter permease C-terminal" evidence="7">
    <location>
        <begin position="262"/>
        <end position="375"/>
    </location>
</feature>
<dbReference type="EMBL" id="SNYM01000007">
    <property type="protein sequence ID" value="TDQ48448.1"/>
    <property type="molecule type" value="Genomic_DNA"/>
</dbReference>
<proteinExistence type="predicted"/>
<name>A0A4R6UMW0_9GAMM</name>
<organism evidence="9 10">
    <name type="scientific">Permianibacter aggregans</name>
    <dbReference type="NCBI Taxonomy" id="1510150"/>
    <lineage>
        <taxon>Bacteria</taxon>
        <taxon>Pseudomonadati</taxon>
        <taxon>Pseudomonadota</taxon>
        <taxon>Gammaproteobacteria</taxon>
        <taxon>Pseudomonadales</taxon>
        <taxon>Pseudomonadaceae</taxon>
        <taxon>Permianibacter</taxon>
    </lineage>
</organism>